<dbReference type="RefSeq" id="WP_126478494.1">
    <property type="nucleotide sequence ID" value="NZ_JACAXJ010000021.1"/>
</dbReference>
<evidence type="ECO:0000313" key="1">
    <source>
        <dbReference type="EMBL" id="VGM53162.1"/>
    </source>
</evidence>
<proteinExistence type="predicted"/>
<protein>
    <submittedName>
        <fullName evidence="1">Uncharacterized protein</fullName>
    </submittedName>
</protein>
<name>A0A486VPP7_KLEPN</name>
<organism evidence="1">
    <name type="scientific">Klebsiella pneumoniae</name>
    <dbReference type="NCBI Taxonomy" id="573"/>
    <lineage>
        <taxon>Bacteria</taxon>
        <taxon>Pseudomonadati</taxon>
        <taxon>Pseudomonadota</taxon>
        <taxon>Gammaproteobacteria</taxon>
        <taxon>Enterobacterales</taxon>
        <taxon>Enterobacteriaceae</taxon>
        <taxon>Klebsiella/Raoultella group</taxon>
        <taxon>Klebsiella</taxon>
        <taxon>Klebsiella pneumoniae complex</taxon>
    </lineage>
</organism>
<sequence length="68" mass="7593">MTQEEKTLFLFAQTCVMLSSPSSTVSAGSSSIAVPQSVRIKRNFDAIYEELELKLNEKLNNQSIPQDK</sequence>
<dbReference type="AlphaFoldDB" id="A0A486VPP7"/>
<accession>A0A486VPP7</accession>
<gene>
    <name evidence="1" type="ORF">SAMEA4873561_04541</name>
</gene>
<dbReference type="EMBL" id="CAAHDG010000014">
    <property type="protein sequence ID" value="VGM53162.1"/>
    <property type="molecule type" value="Genomic_DNA"/>
</dbReference>
<reference evidence="1" key="1">
    <citation type="submission" date="2019-03" db="EMBL/GenBank/DDBJ databases">
        <authorList>
            <consortium name="Pathogen Informatics"/>
        </authorList>
    </citation>
    <scope>NUCLEOTIDE SEQUENCE</scope>
    <source>
        <strain evidence="1">5012STDY7626360</strain>
    </source>
</reference>